<feature type="transmembrane region" description="Helical" evidence="7">
    <location>
        <begin position="21"/>
        <end position="39"/>
    </location>
</feature>
<keyword evidence="6 7" id="KW-0472">Membrane</keyword>
<evidence type="ECO:0000256" key="2">
    <source>
        <dbReference type="ARBA" id="ARBA00010157"/>
    </source>
</evidence>
<evidence type="ECO:0000259" key="8">
    <source>
        <dbReference type="PROSITE" id="PS50156"/>
    </source>
</evidence>
<dbReference type="PANTHER" id="PTHR33406">
    <property type="entry name" value="MEMBRANE PROTEIN MJ1562-RELATED"/>
    <property type="match status" value="1"/>
</dbReference>
<keyword evidence="10" id="KW-1185">Reference proteome</keyword>
<dbReference type="InterPro" id="IPR004869">
    <property type="entry name" value="MMPL_dom"/>
</dbReference>
<dbReference type="RefSeq" id="WP_163251829.1">
    <property type="nucleotide sequence ID" value="NZ_JAAIUV010000014.1"/>
</dbReference>
<keyword evidence="4 7" id="KW-0812">Transmembrane</keyword>
<feature type="transmembrane region" description="Helical" evidence="7">
    <location>
        <begin position="662"/>
        <end position="693"/>
    </location>
</feature>
<accession>A0A6B3TQE0</accession>
<dbReference type="InterPro" id="IPR050545">
    <property type="entry name" value="Mycobact_MmpL"/>
</dbReference>
<feature type="transmembrane region" description="Helical" evidence="7">
    <location>
        <begin position="629"/>
        <end position="656"/>
    </location>
</feature>
<dbReference type="Proteomes" id="UP000481621">
    <property type="component" value="Unassembled WGS sequence"/>
</dbReference>
<evidence type="ECO:0000256" key="5">
    <source>
        <dbReference type="ARBA" id="ARBA00022989"/>
    </source>
</evidence>
<feature type="transmembrane region" description="Helical" evidence="7">
    <location>
        <begin position="560"/>
        <end position="584"/>
    </location>
</feature>
<comment type="similarity">
    <text evidence="2">Belongs to the resistance-nodulation-cell division (RND) (TC 2.A.6) family. MmpL subfamily.</text>
</comment>
<evidence type="ECO:0000313" key="9">
    <source>
        <dbReference type="EMBL" id="NEX79215.1"/>
    </source>
</evidence>
<dbReference type="EMBL" id="JAAIUV010000014">
    <property type="protein sequence ID" value="NEX79215.1"/>
    <property type="molecule type" value="Genomic_DNA"/>
</dbReference>
<comment type="subcellular location">
    <subcellularLocation>
        <location evidence="1">Cell membrane</location>
        <topology evidence="1">Multi-pass membrane protein</topology>
    </subcellularLocation>
</comment>
<dbReference type="Gene3D" id="1.20.1640.10">
    <property type="entry name" value="Multidrug efflux transporter AcrB transmembrane domain"/>
    <property type="match status" value="2"/>
</dbReference>
<evidence type="ECO:0000256" key="1">
    <source>
        <dbReference type="ARBA" id="ARBA00004651"/>
    </source>
</evidence>
<dbReference type="PANTHER" id="PTHR33406:SF6">
    <property type="entry name" value="MEMBRANE PROTEIN YDGH-RELATED"/>
    <property type="match status" value="1"/>
</dbReference>
<organism evidence="9 10">
    <name type="scientific">Neobacillus thermocopriae</name>
    <dbReference type="NCBI Taxonomy" id="1215031"/>
    <lineage>
        <taxon>Bacteria</taxon>
        <taxon>Bacillati</taxon>
        <taxon>Bacillota</taxon>
        <taxon>Bacilli</taxon>
        <taxon>Bacillales</taxon>
        <taxon>Bacillaceae</taxon>
        <taxon>Neobacillus</taxon>
    </lineage>
</organism>
<comment type="caution">
    <text evidence="9">The sequence shown here is derived from an EMBL/GenBank/DDBJ whole genome shotgun (WGS) entry which is preliminary data.</text>
</comment>
<reference evidence="9" key="1">
    <citation type="submission" date="2020-02" db="EMBL/GenBank/DDBJ databases">
        <title>Bacillus sedimentmangrovi sp. nov., isolated from sediment of the mangrove ecosystem.</title>
        <authorList>
            <person name="Liu G."/>
        </authorList>
    </citation>
    <scope>NUCLEOTIDE SEQUENCE [LARGE SCALE GENOMIC DNA]</scope>
    <source>
        <strain evidence="9">SgZ-7</strain>
    </source>
</reference>
<dbReference type="SUPFAM" id="SSF82866">
    <property type="entry name" value="Multidrug efflux transporter AcrB transmembrane domain"/>
    <property type="match status" value="2"/>
</dbReference>
<name>A0A6B3TQE0_9BACI</name>
<dbReference type="PROSITE" id="PS50156">
    <property type="entry name" value="SSD"/>
    <property type="match status" value="1"/>
</dbReference>
<feature type="transmembrane region" description="Helical" evidence="7">
    <location>
        <begin position="534"/>
        <end position="553"/>
    </location>
</feature>
<feature type="transmembrane region" description="Helical" evidence="7">
    <location>
        <begin position="244"/>
        <end position="266"/>
    </location>
</feature>
<feature type="transmembrane region" description="Helical" evidence="7">
    <location>
        <begin position="596"/>
        <end position="617"/>
    </location>
</feature>
<keyword evidence="5 7" id="KW-1133">Transmembrane helix</keyword>
<feature type="domain" description="SSD" evidence="8">
    <location>
        <begin position="565"/>
        <end position="691"/>
    </location>
</feature>
<evidence type="ECO:0000313" key="10">
    <source>
        <dbReference type="Proteomes" id="UP000481621"/>
    </source>
</evidence>
<feature type="transmembrane region" description="Helical" evidence="7">
    <location>
        <begin position="212"/>
        <end position="232"/>
    </location>
</feature>
<sequence>MKSLLNKLTDWVATKKGMWTTLAIWFIITIVLSVFAPNAKDYEVSRIDSLPEDAKSVLAQKKVDQYFPNNDGTPAILVFQSNKGELEYKELVSIVDKIESKNINGIDQVVPLSSIPPQAAASFFSDDKTTAIIPLTFDASLETKEIKKVKEKIINTVEDSTSNLTLYVTGPAGIATDSLDLFSRADLVLLFSTIGLILVLLIIIYRSPLLAMIPLIAAVFVYQVVMQTLGFMGKAGLQLSNQTISIGSILLFAAVIDYSLFVFSRYREELKNHQDKFTAMKAAMRETGMPVFFSGGTVLAAMLVLFFAKFGDYNNFAPTFAAIMVIIMLASVTLVPALFTLFGRKSFWPKIPKVGEESIQNHSFWSKVGRFVVKKPGLSVAVIGLILVLSAANMFNLKYEFDTMKSFPEDMPSRQGYEILEKKFEKGDLAPTTVIFESSETVSTEKQEALKTALTDQPLVSNVRINGITEDGKVVNYSLTFQESPYSIKTINALEKIIDHADQITEDSGLDGNLYFAGETATKVDDRTINNRDVIVIVLLETLLIFLLLIVLTKSFKMPIYMMGTILVSFLAALGLGMFLTELFFDIDSIANRVPLYSFVFLVALGIDYNIILISRFQEERRKHPVKKAIEIAVSSTGGVISSAGIILAATFAVLMTQPIELLFVFGFIVAVGILLDTFLIRGILLPGIIVLLEKDRSKETA</sequence>
<feature type="transmembrane region" description="Helical" evidence="7">
    <location>
        <begin position="187"/>
        <end position="205"/>
    </location>
</feature>
<evidence type="ECO:0000256" key="7">
    <source>
        <dbReference type="SAM" id="Phobius"/>
    </source>
</evidence>
<evidence type="ECO:0000256" key="3">
    <source>
        <dbReference type="ARBA" id="ARBA00022475"/>
    </source>
</evidence>
<evidence type="ECO:0000256" key="4">
    <source>
        <dbReference type="ARBA" id="ARBA00022692"/>
    </source>
</evidence>
<feature type="transmembrane region" description="Helical" evidence="7">
    <location>
        <begin position="377"/>
        <end position="395"/>
    </location>
</feature>
<proteinExistence type="inferred from homology"/>
<gene>
    <name evidence="9" type="ORF">G4Z05_10040</name>
</gene>
<dbReference type="InterPro" id="IPR000731">
    <property type="entry name" value="SSD"/>
</dbReference>
<protein>
    <submittedName>
        <fullName evidence="9">MMPL family transporter</fullName>
    </submittedName>
</protein>
<dbReference type="Pfam" id="PF03176">
    <property type="entry name" value="MMPL"/>
    <property type="match status" value="2"/>
</dbReference>
<feature type="transmembrane region" description="Helical" evidence="7">
    <location>
        <begin position="320"/>
        <end position="343"/>
    </location>
</feature>
<dbReference type="AlphaFoldDB" id="A0A6B3TQE0"/>
<evidence type="ECO:0000256" key="6">
    <source>
        <dbReference type="ARBA" id="ARBA00023136"/>
    </source>
</evidence>
<keyword evidence="3" id="KW-1003">Cell membrane</keyword>
<feature type="transmembrane region" description="Helical" evidence="7">
    <location>
        <begin position="287"/>
        <end position="308"/>
    </location>
</feature>
<dbReference type="GO" id="GO:0005886">
    <property type="term" value="C:plasma membrane"/>
    <property type="evidence" value="ECO:0007669"/>
    <property type="project" value="UniProtKB-SubCell"/>
</dbReference>